<name>A0A151K3R4_9HYME</name>
<comment type="caution">
    <text evidence="1">The sequence shown here is derived from an EMBL/GenBank/DDBJ whole genome shotgun (WGS) entry which is preliminary data.</text>
</comment>
<evidence type="ECO:0000313" key="1">
    <source>
        <dbReference type="EMBL" id="KYN50641.1"/>
    </source>
</evidence>
<keyword evidence="2" id="KW-1185">Reference proteome</keyword>
<evidence type="ECO:0000313" key="2">
    <source>
        <dbReference type="Proteomes" id="UP000078541"/>
    </source>
</evidence>
<feature type="non-terminal residue" evidence="1">
    <location>
        <position position="1"/>
    </location>
</feature>
<organism evidence="1 2">
    <name type="scientific">Trachymyrmex septentrionalis</name>
    <dbReference type="NCBI Taxonomy" id="34720"/>
    <lineage>
        <taxon>Eukaryota</taxon>
        <taxon>Metazoa</taxon>
        <taxon>Ecdysozoa</taxon>
        <taxon>Arthropoda</taxon>
        <taxon>Hexapoda</taxon>
        <taxon>Insecta</taxon>
        <taxon>Pterygota</taxon>
        <taxon>Neoptera</taxon>
        <taxon>Endopterygota</taxon>
        <taxon>Hymenoptera</taxon>
        <taxon>Apocrita</taxon>
        <taxon>Aculeata</taxon>
        <taxon>Formicoidea</taxon>
        <taxon>Formicidae</taxon>
        <taxon>Myrmicinae</taxon>
        <taxon>Trachymyrmex</taxon>
    </lineage>
</organism>
<reference evidence="1 2" key="1">
    <citation type="submission" date="2016-03" db="EMBL/GenBank/DDBJ databases">
        <title>Trachymyrmex septentrionalis WGS genome.</title>
        <authorList>
            <person name="Nygaard S."/>
            <person name="Hu H."/>
            <person name="Boomsma J."/>
            <person name="Zhang G."/>
        </authorList>
    </citation>
    <scope>NUCLEOTIDE SEQUENCE [LARGE SCALE GENOMIC DNA]</scope>
    <source>
        <strain evidence="1">Tsep2-gDNA-1</strain>
        <tissue evidence="1">Whole body</tissue>
    </source>
</reference>
<sequence>APKYLMEGENVSILPRELITKNTNENLERDRKLAFQNTKKFHDYNVERFNKNRKEIKLEAGDLVYVENGNRLNRKKLDEIRIGPYKIQKKISNSIYEIDTGHKKTESNFFHITKLIPVVDKAN</sequence>
<dbReference type="EMBL" id="LKEZ01002453">
    <property type="protein sequence ID" value="KYN50641.1"/>
    <property type="molecule type" value="Genomic_DNA"/>
</dbReference>
<protein>
    <submittedName>
        <fullName evidence="1">Uncharacterized protein</fullName>
    </submittedName>
</protein>
<proteinExistence type="predicted"/>
<dbReference type="AlphaFoldDB" id="A0A151K3R4"/>
<gene>
    <name evidence="1" type="ORF">ALC56_00017</name>
</gene>
<dbReference type="Proteomes" id="UP000078541">
    <property type="component" value="Unassembled WGS sequence"/>
</dbReference>
<accession>A0A151K3R4</accession>